<dbReference type="InterPro" id="IPR012334">
    <property type="entry name" value="Pectin_lyas_fold"/>
</dbReference>
<organism evidence="2 3">
    <name type="scientific">Nostoc sphaeroides CCNUC1</name>
    <dbReference type="NCBI Taxonomy" id="2653204"/>
    <lineage>
        <taxon>Bacteria</taxon>
        <taxon>Bacillati</taxon>
        <taxon>Cyanobacteriota</taxon>
        <taxon>Cyanophyceae</taxon>
        <taxon>Nostocales</taxon>
        <taxon>Nostocaceae</taxon>
        <taxon>Nostoc</taxon>
    </lineage>
</organism>
<dbReference type="InterPro" id="IPR039448">
    <property type="entry name" value="Beta_helix"/>
</dbReference>
<dbReference type="SUPFAM" id="SSF51126">
    <property type="entry name" value="Pectin lyase-like"/>
    <property type="match status" value="1"/>
</dbReference>
<accession>A0A5P8WCM7</accession>
<evidence type="ECO:0000259" key="1">
    <source>
        <dbReference type="Pfam" id="PF13229"/>
    </source>
</evidence>
<dbReference type="RefSeq" id="WP_152591384.1">
    <property type="nucleotide sequence ID" value="NZ_CP045227.1"/>
</dbReference>
<dbReference type="KEGG" id="nsh:GXM_07825"/>
<dbReference type="InterPro" id="IPR011050">
    <property type="entry name" value="Pectin_lyase_fold/virulence"/>
</dbReference>
<feature type="domain" description="Right handed beta helix" evidence="1">
    <location>
        <begin position="200"/>
        <end position="345"/>
    </location>
</feature>
<dbReference type="Proteomes" id="UP000326678">
    <property type="component" value="Chromosome Gxm2"/>
</dbReference>
<dbReference type="EMBL" id="CP045227">
    <property type="protein sequence ID" value="QFS50331.1"/>
    <property type="molecule type" value="Genomic_DNA"/>
</dbReference>
<dbReference type="Gene3D" id="2.160.20.10">
    <property type="entry name" value="Single-stranded right-handed beta-helix, Pectin lyase-like"/>
    <property type="match status" value="1"/>
</dbReference>
<sequence>MDRRTFLIYASLGSVVSTLNTLLTKTSSGVGQESKNKNKILLSQTLPNRFVNVYAFGKLVSGKTNQAYIIAANTKTIQKAIDTVGQQGGGTIYIPRGYYQVAPPNLTVNSPSSIVINYDNITLAGAGIGKTIIESRGYWSVINEEVVRGHGIMIQGTNNFSQPRKNVTIKNLELHGGINGFTGDREWPANPKTGDGWDVSHKGIVLDFDKYLDNITIDSVYVHDFRGEVIYGGGSGIGKLTISNTKLANSNASMLSLDANLTVTKCEFSQTANAWVENAPISPNKSYYFDECIFKDSIASGLVIAQGNFSSGRKVTITNCNFYNSPTGICPFGGASDFQITNNKFFDVSNVLFTSGVNRDIEFYQNEIYGQREPVTTASLFGELSNIVIKNNYHQGSNNAPLVGCIFYYADLKNIVIENNIFQNCRTPEQLADLTNERPLFINNEYINVQRRDRQGSYLLWWRQEIPYMVTPKCEELVLENITSSTIITIDMSISRYLDGQEVLVTGGSFKSQVKLPQNSATIQCQSDRFLRGQGEEVRLKFNKSKQKWYEVF</sequence>
<gene>
    <name evidence="2" type="ORF">GXM_07825</name>
</gene>
<reference evidence="2 3" key="1">
    <citation type="submission" date="2019-10" db="EMBL/GenBank/DDBJ databases">
        <title>Genomic and transcriptomic insights into the perfect genentic adaptation of a filamentous nitrogen-fixing cyanobacterium to rice fields.</title>
        <authorList>
            <person name="Chen Z."/>
        </authorList>
    </citation>
    <scope>NUCLEOTIDE SEQUENCE [LARGE SCALE GENOMIC DNA]</scope>
    <source>
        <strain evidence="2">CCNUC1</strain>
    </source>
</reference>
<evidence type="ECO:0000313" key="3">
    <source>
        <dbReference type="Proteomes" id="UP000326678"/>
    </source>
</evidence>
<dbReference type="Pfam" id="PF13229">
    <property type="entry name" value="Beta_helix"/>
    <property type="match status" value="1"/>
</dbReference>
<protein>
    <recommendedName>
        <fullName evidence="1">Right handed beta helix domain-containing protein</fullName>
    </recommendedName>
</protein>
<dbReference type="AlphaFoldDB" id="A0A5P8WCM7"/>
<keyword evidence="3" id="KW-1185">Reference proteome</keyword>
<evidence type="ECO:0000313" key="2">
    <source>
        <dbReference type="EMBL" id="QFS50331.1"/>
    </source>
</evidence>
<proteinExistence type="predicted"/>
<name>A0A5P8WCM7_9NOSO</name>